<evidence type="ECO:0000313" key="8">
    <source>
        <dbReference type="Proteomes" id="UP000276776"/>
    </source>
</evidence>
<keyword evidence="5" id="KW-0496">Mitochondrion</keyword>
<evidence type="ECO:0000256" key="3">
    <source>
        <dbReference type="ARBA" id="ARBA00022946"/>
    </source>
</evidence>
<evidence type="ECO:0000256" key="6">
    <source>
        <dbReference type="ARBA" id="ARBA00023274"/>
    </source>
</evidence>
<name>A0A0N5D412_THECL</name>
<evidence type="ECO:0000256" key="2">
    <source>
        <dbReference type="ARBA" id="ARBA00010152"/>
    </source>
</evidence>
<evidence type="ECO:0000313" key="9">
    <source>
        <dbReference type="WBParaSite" id="TCLT_0000769001-mRNA-1"/>
    </source>
</evidence>
<dbReference type="PANTHER" id="PTHR21338:SF0">
    <property type="entry name" value="LARGE RIBOSOMAL SUBUNIT PROTEIN ML41"/>
    <property type="match status" value="1"/>
</dbReference>
<organism evidence="9">
    <name type="scientific">Thelazia callipaeda</name>
    <name type="common">Oriental eyeworm</name>
    <name type="synonym">Parasitic nematode</name>
    <dbReference type="NCBI Taxonomy" id="103827"/>
    <lineage>
        <taxon>Eukaryota</taxon>
        <taxon>Metazoa</taxon>
        <taxon>Ecdysozoa</taxon>
        <taxon>Nematoda</taxon>
        <taxon>Chromadorea</taxon>
        <taxon>Rhabditida</taxon>
        <taxon>Spirurina</taxon>
        <taxon>Spiruromorpha</taxon>
        <taxon>Thelazioidea</taxon>
        <taxon>Thelaziidae</taxon>
        <taxon>Thelazia</taxon>
    </lineage>
</organism>
<gene>
    <name evidence="7" type="ORF">TCLT_LOCUS7679</name>
</gene>
<reference evidence="9" key="1">
    <citation type="submission" date="2017-02" db="UniProtKB">
        <authorList>
            <consortium name="WormBaseParasite"/>
        </authorList>
    </citation>
    <scope>IDENTIFICATION</scope>
</reference>
<evidence type="ECO:0000313" key="7">
    <source>
        <dbReference type="EMBL" id="VDN05160.1"/>
    </source>
</evidence>
<comment type="subcellular location">
    <subcellularLocation>
        <location evidence="1">Mitochondrion</location>
    </subcellularLocation>
</comment>
<protein>
    <submittedName>
        <fullName evidence="9">39S ribosomal protein L41, mitochondrial</fullName>
    </submittedName>
</protein>
<comment type="similarity">
    <text evidence="2">Belongs to the mitochondrion-specific ribosomal protein mL41 family.</text>
</comment>
<dbReference type="Pfam" id="PF09809">
    <property type="entry name" value="MRP-L27"/>
    <property type="match status" value="1"/>
</dbReference>
<dbReference type="WBParaSite" id="TCLT_0000769001-mRNA-1">
    <property type="protein sequence ID" value="TCLT_0000769001-mRNA-1"/>
    <property type="gene ID" value="TCLT_0000769001"/>
</dbReference>
<dbReference type="Proteomes" id="UP000276776">
    <property type="component" value="Unassembled WGS sequence"/>
</dbReference>
<keyword evidence="6" id="KW-0687">Ribonucleoprotein</keyword>
<dbReference type="GO" id="GO:0006412">
    <property type="term" value="P:translation"/>
    <property type="evidence" value="ECO:0007669"/>
    <property type="project" value="TreeGrafter"/>
</dbReference>
<reference evidence="7 8" key="2">
    <citation type="submission" date="2018-11" db="EMBL/GenBank/DDBJ databases">
        <authorList>
            <consortium name="Pathogen Informatics"/>
        </authorList>
    </citation>
    <scope>NUCLEOTIDE SEQUENCE [LARGE SCALE GENOMIC DNA]</scope>
</reference>
<keyword evidence="8" id="KW-1185">Reference proteome</keyword>
<dbReference type="InterPro" id="IPR019189">
    <property type="entry name" value="Ribosomal_mL41"/>
</dbReference>
<sequence length="185" mass="21949">MFASVILVSIRGVRSLNPHHFRPPWPIFSKAQGWRKRGPTIREHLQLPGQDREFPELSPKFKQENPAELSHYTGTQVTGFVNPVNNEIVHVKEMFPELVVPNLRGFQLRPYVSYHSRWKRYRKLVFKYGSEENIETVTFEAEKWPPPKTTSRFLFNVHYAPLIRRMYKDQEYFEDTKMINTGLDD</sequence>
<dbReference type="GO" id="GO:0003735">
    <property type="term" value="F:structural constituent of ribosome"/>
    <property type="evidence" value="ECO:0007669"/>
    <property type="project" value="InterPro"/>
</dbReference>
<dbReference type="OMA" id="APWPFVK"/>
<dbReference type="AlphaFoldDB" id="A0A0N5D412"/>
<keyword evidence="3" id="KW-0809">Transit peptide</keyword>
<proteinExistence type="inferred from homology"/>
<dbReference type="PANTHER" id="PTHR21338">
    <property type="entry name" value="MITOCHONDRIAL RIBOSOMAL PROTEIN L41"/>
    <property type="match status" value="1"/>
</dbReference>
<accession>A0A0N5D412</accession>
<keyword evidence="4" id="KW-0689">Ribosomal protein</keyword>
<dbReference type="EMBL" id="UYYF01004535">
    <property type="protein sequence ID" value="VDN05160.1"/>
    <property type="molecule type" value="Genomic_DNA"/>
</dbReference>
<evidence type="ECO:0000256" key="4">
    <source>
        <dbReference type="ARBA" id="ARBA00022980"/>
    </source>
</evidence>
<dbReference type="OrthoDB" id="408933at2759"/>
<dbReference type="GO" id="GO:0005762">
    <property type="term" value="C:mitochondrial large ribosomal subunit"/>
    <property type="evidence" value="ECO:0007669"/>
    <property type="project" value="InterPro"/>
</dbReference>
<dbReference type="STRING" id="103827.A0A0N5D412"/>
<evidence type="ECO:0000256" key="5">
    <source>
        <dbReference type="ARBA" id="ARBA00023128"/>
    </source>
</evidence>
<evidence type="ECO:0000256" key="1">
    <source>
        <dbReference type="ARBA" id="ARBA00004173"/>
    </source>
</evidence>